<keyword evidence="1" id="KW-1133">Transmembrane helix</keyword>
<keyword evidence="1" id="KW-0812">Transmembrane</keyword>
<keyword evidence="1" id="KW-0472">Membrane</keyword>
<organism evidence="2 3">
    <name type="scientific">Pipistrellus nathusii</name>
    <name type="common">Nathusius' pipistrelle</name>
    <dbReference type="NCBI Taxonomy" id="59473"/>
    <lineage>
        <taxon>Eukaryota</taxon>
        <taxon>Metazoa</taxon>
        <taxon>Chordata</taxon>
        <taxon>Craniata</taxon>
        <taxon>Vertebrata</taxon>
        <taxon>Euteleostomi</taxon>
        <taxon>Mammalia</taxon>
        <taxon>Eutheria</taxon>
        <taxon>Laurasiatheria</taxon>
        <taxon>Chiroptera</taxon>
        <taxon>Yangochiroptera</taxon>
        <taxon>Vespertilionidae</taxon>
        <taxon>Pipistrellus</taxon>
    </lineage>
</organism>
<protein>
    <submittedName>
        <fullName evidence="2">Uncharacterized protein</fullName>
    </submittedName>
</protein>
<evidence type="ECO:0000256" key="1">
    <source>
        <dbReference type="SAM" id="Phobius"/>
    </source>
</evidence>
<feature type="transmembrane region" description="Helical" evidence="1">
    <location>
        <begin position="81"/>
        <end position="103"/>
    </location>
</feature>
<keyword evidence="3" id="KW-1185">Reference proteome</keyword>
<evidence type="ECO:0000313" key="3">
    <source>
        <dbReference type="Proteomes" id="UP001314169"/>
    </source>
</evidence>
<dbReference type="Proteomes" id="UP001314169">
    <property type="component" value="Chromosome 8"/>
</dbReference>
<proteinExistence type="predicted"/>
<reference evidence="2" key="1">
    <citation type="submission" date="2023-12" db="EMBL/GenBank/DDBJ databases">
        <authorList>
            <person name="Brown T."/>
        </authorList>
    </citation>
    <scope>NUCLEOTIDE SEQUENCE</scope>
</reference>
<accession>A0ABP0AI60</accession>
<gene>
    <name evidence="2" type="ORF">MPIPNATIZW_LOCUS16488</name>
</gene>
<evidence type="ECO:0000313" key="2">
    <source>
        <dbReference type="EMBL" id="CAK6448182.1"/>
    </source>
</evidence>
<name>A0ABP0AI60_PIPNA</name>
<sequence length="109" mass="11927">MQVSASLSPSLGSAAACMQKSSPHSQASGTAFACGQGRIRSSSESVWSPVYSLCSIHCKETRDKIPMFFYSGGKYSYLDTILVWGWNLLVIILNLSPMMNTLVEKLRKS</sequence>
<dbReference type="EMBL" id="OY882865">
    <property type="protein sequence ID" value="CAK6448182.1"/>
    <property type="molecule type" value="Genomic_DNA"/>
</dbReference>